<accession>A0A0W0WVI9</accession>
<evidence type="ECO:0000313" key="3">
    <source>
        <dbReference type="Proteomes" id="UP000054725"/>
    </source>
</evidence>
<dbReference type="OrthoDB" id="5695497at2"/>
<proteinExistence type="predicted"/>
<dbReference type="PATRIC" id="fig|45070.6.peg.1386"/>
<keyword evidence="3" id="KW-1185">Reference proteome</keyword>
<dbReference type="EMBL" id="LNYO01000013">
    <property type="protein sequence ID" value="KTD36336.1"/>
    <property type="molecule type" value="Genomic_DNA"/>
</dbReference>
<reference evidence="2 3" key="1">
    <citation type="submission" date="2015-11" db="EMBL/GenBank/DDBJ databases">
        <title>Genomic analysis of 38 Legionella species identifies large and diverse effector repertoires.</title>
        <authorList>
            <person name="Burstein D."/>
            <person name="Amaro F."/>
            <person name="Zusman T."/>
            <person name="Lifshitz Z."/>
            <person name="Cohen O."/>
            <person name="Gilbert J.A."/>
            <person name="Pupko T."/>
            <person name="Shuman H.A."/>
            <person name="Segal G."/>
        </authorList>
    </citation>
    <scope>NUCLEOTIDE SEQUENCE [LARGE SCALE GENOMIC DNA]</scope>
    <source>
        <strain evidence="2 3">ATCC 49506</strain>
    </source>
</reference>
<dbReference type="RefSeq" id="WP_058504344.1">
    <property type="nucleotide sequence ID" value="NZ_CAAAIF010000001.1"/>
</dbReference>
<organism evidence="2 3">
    <name type="scientific">Legionella nautarum</name>
    <dbReference type="NCBI Taxonomy" id="45070"/>
    <lineage>
        <taxon>Bacteria</taxon>
        <taxon>Pseudomonadati</taxon>
        <taxon>Pseudomonadota</taxon>
        <taxon>Gammaproteobacteria</taxon>
        <taxon>Legionellales</taxon>
        <taxon>Legionellaceae</taxon>
        <taxon>Legionella</taxon>
    </lineage>
</organism>
<gene>
    <name evidence="2" type="ORF">Lnau_1320</name>
</gene>
<dbReference type="AlphaFoldDB" id="A0A0W0WVI9"/>
<evidence type="ECO:0000256" key="1">
    <source>
        <dbReference type="SAM" id="MobiDB-lite"/>
    </source>
</evidence>
<sequence>MRQLTKKSVIIKERHKPRAEDQIRRATQIKPKPIRPVKHGRKLNSAAPNLQKKSQNRKRPPKGFYGLGLRFVNKLTPKQWMALFFLMSISAAYATKVSESLPQSKTVKNDPKILIDSPPDDREDCEESSLAIFNKPDIRLGAKEGKLIPASCLDGDQITCLTDQKLMSSFVVDVPKMNAVYAQILKKNAEWRASVESTLKKISARISSAEIKDIFHLWIREVSVFKSAYHSVQSAYNAGGGTCDNHKDLSLIKIFSQAIKFGLEVKVQVVIVYTNETQTSFKTNIRNEHPLNGHTYLLINSEIEDVIIKNDRAAVAKYLDLARTKSGRFHDTWNKNCRKISEDKSGFYQDAAHWDTIYIQSVTLDFESLKKLPVVAQRFLCQELASAGLPVEFNQSCCFFTQKGQSYREQNPNLQTQQGLVL</sequence>
<feature type="compositionally biased region" description="Basic residues" evidence="1">
    <location>
        <begin position="32"/>
        <end position="42"/>
    </location>
</feature>
<protein>
    <submittedName>
        <fullName evidence="2">Uncharacterized protein</fullName>
    </submittedName>
</protein>
<name>A0A0W0WVI9_9GAMM</name>
<dbReference type="Proteomes" id="UP000054725">
    <property type="component" value="Unassembled WGS sequence"/>
</dbReference>
<feature type="region of interest" description="Disordered" evidence="1">
    <location>
        <begin position="30"/>
        <end position="61"/>
    </location>
</feature>
<comment type="caution">
    <text evidence="2">The sequence shown here is derived from an EMBL/GenBank/DDBJ whole genome shotgun (WGS) entry which is preliminary data.</text>
</comment>
<evidence type="ECO:0000313" key="2">
    <source>
        <dbReference type="EMBL" id="KTD36336.1"/>
    </source>
</evidence>